<evidence type="ECO:0000313" key="2">
    <source>
        <dbReference type="EMBL" id="CAH1398441.1"/>
    </source>
</evidence>
<sequence length="92" mass="9914">MGDTYTQSTLQTLLHPHSDPERCPRAPTGYQGKAHSASRKIHHSAANAPKPQAQPHLLVTGTKEISVQQQSSVPGPISERWAISILTNPVTA</sequence>
<feature type="compositionally biased region" description="Polar residues" evidence="1">
    <location>
        <begin position="1"/>
        <end position="12"/>
    </location>
</feature>
<accession>A0A9P0MPS4</accession>
<keyword evidence="3" id="KW-1185">Reference proteome</keyword>
<evidence type="ECO:0000256" key="1">
    <source>
        <dbReference type="SAM" id="MobiDB-lite"/>
    </source>
</evidence>
<gene>
    <name evidence="2" type="ORF">NEZAVI_LOCUS8093</name>
</gene>
<dbReference type="Proteomes" id="UP001152798">
    <property type="component" value="Chromosome 4"/>
</dbReference>
<feature type="region of interest" description="Disordered" evidence="1">
    <location>
        <begin position="1"/>
        <end position="53"/>
    </location>
</feature>
<name>A0A9P0MPS4_NEZVI</name>
<protein>
    <submittedName>
        <fullName evidence="2">Uncharacterized protein</fullName>
    </submittedName>
</protein>
<dbReference type="AlphaFoldDB" id="A0A9P0MPS4"/>
<proteinExistence type="predicted"/>
<organism evidence="2 3">
    <name type="scientific">Nezara viridula</name>
    <name type="common">Southern green stink bug</name>
    <name type="synonym">Cimex viridulus</name>
    <dbReference type="NCBI Taxonomy" id="85310"/>
    <lineage>
        <taxon>Eukaryota</taxon>
        <taxon>Metazoa</taxon>
        <taxon>Ecdysozoa</taxon>
        <taxon>Arthropoda</taxon>
        <taxon>Hexapoda</taxon>
        <taxon>Insecta</taxon>
        <taxon>Pterygota</taxon>
        <taxon>Neoptera</taxon>
        <taxon>Paraneoptera</taxon>
        <taxon>Hemiptera</taxon>
        <taxon>Heteroptera</taxon>
        <taxon>Panheteroptera</taxon>
        <taxon>Pentatomomorpha</taxon>
        <taxon>Pentatomoidea</taxon>
        <taxon>Pentatomidae</taxon>
        <taxon>Pentatominae</taxon>
        <taxon>Nezara</taxon>
    </lineage>
</organism>
<reference evidence="2" key="1">
    <citation type="submission" date="2022-01" db="EMBL/GenBank/DDBJ databases">
        <authorList>
            <person name="King R."/>
        </authorList>
    </citation>
    <scope>NUCLEOTIDE SEQUENCE</scope>
</reference>
<evidence type="ECO:0000313" key="3">
    <source>
        <dbReference type="Proteomes" id="UP001152798"/>
    </source>
</evidence>
<dbReference type="EMBL" id="OV725080">
    <property type="protein sequence ID" value="CAH1398441.1"/>
    <property type="molecule type" value="Genomic_DNA"/>
</dbReference>